<proteinExistence type="predicted"/>
<geneLocation type="plasmid" evidence="1 2">
    <name>p_unnamed2</name>
</geneLocation>
<reference evidence="1" key="1">
    <citation type="submission" date="2022-09" db="EMBL/GenBank/DDBJ databases">
        <title>Interaction between co-microsymbionts with complementary sets of symbiotic genes in legume-rhizobium systems.</title>
        <authorList>
            <person name="Safronova V."/>
            <person name="Sazanova A."/>
            <person name="Afonin A."/>
            <person name="Chirak E."/>
        </authorList>
    </citation>
    <scope>NUCLEOTIDE SEQUENCE</scope>
    <source>
        <strain evidence="1">A18/3m</strain>
    </source>
</reference>
<protein>
    <submittedName>
        <fullName evidence="1">GNAT family N-acetyltransferase</fullName>
    </submittedName>
</protein>
<gene>
    <name evidence="1" type="ORF">N8E88_05420</name>
</gene>
<dbReference type="EMBL" id="CP104971">
    <property type="protein sequence ID" value="UXN58252.1"/>
    <property type="molecule type" value="Genomic_DNA"/>
</dbReference>
<organism evidence="1 2">
    <name type="scientific">Phyllobacterium zundukense</name>
    <dbReference type="NCBI Taxonomy" id="1867719"/>
    <lineage>
        <taxon>Bacteria</taxon>
        <taxon>Pseudomonadati</taxon>
        <taxon>Pseudomonadota</taxon>
        <taxon>Alphaproteobacteria</taxon>
        <taxon>Hyphomicrobiales</taxon>
        <taxon>Phyllobacteriaceae</taxon>
        <taxon>Phyllobacterium</taxon>
    </lineage>
</organism>
<name>A0ACD4CXA9_9HYPH</name>
<accession>A0ACD4CXA9</accession>
<dbReference type="Proteomes" id="UP001061991">
    <property type="component" value="Plasmid p_unnamed2"/>
</dbReference>
<keyword evidence="1" id="KW-0614">Plasmid</keyword>
<sequence length="175" mass="20079">MELITPRLRLRQWHQKDRESFYAINCEPDVQRHLVPLDRQGSDRMLDKIDTQFAEHGWGFWALEERESGKLIGLCGLAHITWDAFFTPAVEIGWRLSTPWQGKGLALEAAERALDFAFGSVGLSRVVSFTTPANKASWGLMERLGMKRIGEFDHPNLPTSHPLSRHVVYEITRDH</sequence>
<keyword evidence="2" id="KW-1185">Reference proteome</keyword>
<evidence type="ECO:0000313" key="1">
    <source>
        <dbReference type="EMBL" id="UXN58252.1"/>
    </source>
</evidence>
<evidence type="ECO:0000313" key="2">
    <source>
        <dbReference type="Proteomes" id="UP001061991"/>
    </source>
</evidence>